<proteinExistence type="inferred from homology"/>
<dbReference type="InterPro" id="IPR001128">
    <property type="entry name" value="Cyt_P450"/>
</dbReference>
<evidence type="ECO:0000256" key="7">
    <source>
        <dbReference type="ARBA" id="ARBA00023033"/>
    </source>
</evidence>
<keyword evidence="11" id="KW-0812">Transmembrane</keyword>
<dbReference type="InterPro" id="IPR002401">
    <property type="entry name" value="Cyt_P450_E_grp-I"/>
</dbReference>
<comment type="cofactor">
    <cofactor evidence="1 8">
        <name>heme</name>
        <dbReference type="ChEBI" id="CHEBI:30413"/>
    </cofactor>
</comment>
<evidence type="ECO:0000256" key="9">
    <source>
        <dbReference type="RuleBase" id="RU000461"/>
    </source>
</evidence>
<dbReference type="GO" id="GO:0020037">
    <property type="term" value="F:heme binding"/>
    <property type="evidence" value="ECO:0007669"/>
    <property type="project" value="InterPro"/>
</dbReference>
<dbReference type="Gene3D" id="1.10.630.10">
    <property type="entry name" value="Cytochrome P450"/>
    <property type="match status" value="1"/>
</dbReference>
<evidence type="ECO:0000256" key="10">
    <source>
        <dbReference type="SAM" id="MobiDB-lite"/>
    </source>
</evidence>
<dbReference type="OrthoDB" id="1470350at2759"/>
<keyword evidence="7 9" id="KW-0503">Monooxygenase</keyword>
<feature type="compositionally biased region" description="Pro residues" evidence="10">
    <location>
        <begin position="20"/>
        <end position="35"/>
    </location>
</feature>
<feature type="binding site" description="axial binding residue" evidence="8">
    <location>
        <position position="512"/>
    </location>
    <ligand>
        <name>heme</name>
        <dbReference type="ChEBI" id="CHEBI:30413"/>
    </ligand>
    <ligandPart>
        <name>Fe</name>
        <dbReference type="ChEBI" id="CHEBI:18248"/>
    </ligandPart>
</feature>
<comment type="similarity">
    <text evidence="2 9">Belongs to the cytochrome P450 family.</text>
</comment>
<evidence type="ECO:0000313" key="12">
    <source>
        <dbReference type="EMBL" id="KAD3336307.1"/>
    </source>
</evidence>
<dbReference type="PRINTS" id="PR00385">
    <property type="entry name" value="P450"/>
</dbReference>
<protein>
    <submittedName>
        <fullName evidence="12">Uncharacterized protein</fullName>
    </submittedName>
</protein>
<dbReference type="PRINTS" id="PR00463">
    <property type="entry name" value="EP450I"/>
</dbReference>
<keyword evidence="4 8" id="KW-0479">Metal-binding</keyword>
<feature type="region of interest" description="Disordered" evidence="10">
    <location>
        <begin position="1"/>
        <end position="59"/>
    </location>
</feature>
<feature type="transmembrane region" description="Helical" evidence="11">
    <location>
        <begin position="64"/>
        <end position="81"/>
    </location>
</feature>
<evidence type="ECO:0000256" key="4">
    <source>
        <dbReference type="ARBA" id="ARBA00022723"/>
    </source>
</evidence>
<comment type="caution">
    <text evidence="12">The sequence shown here is derived from an EMBL/GenBank/DDBJ whole genome shotgun (WGS) entry which is preliminary data.</text>
</comment>
<accession>A0A5N6M7A3</accession>
<dbReference type="PANTHER" id="PTHR47951:SF7">
    <property type="entry name" value="FLAVONOID 3',5'-HYDROXYLASE-LIKE ISOFORM X1"/>
    <property type="match status" value="1"/>
</dbReference>
<keyword evidence="3 8" id="KW-0349">Heme</keyword>
<dbReference type="InterPro" id="IPR036396">
    <property type="entry name" value="Cyt_P450_sf"/>
</dbReference>
<dbReference type="GO" id="GO:0005506">
    <property type="term" value="F:iron ion binding"/>
    <property type="evidence" value="ECO:0007669"/>
    <property type="project" value="InterPro"/>
</dbReference>
<dbReference type="Proteomes" id="UP000326396">
    <property type="component" value="Linkage Group LG6"/>
</dbReference>
<evidence type="ECO:0000256" key="1">
    <source>
        <dbReference type="ARBA" id="ARBA00001971"/>
    </source>
</evidence>
<dbReference type="GO" id="GO:0004497">
    <property type="term" value="F:monooxygenase activity"/>
    <property type="evidence" value="ECO:0007669"/>
    <property type="project" value="UniProtKB-KW"/>
</dbReference>
<dbReference type="SUPFAM" id="SSF48264">
    <property type="entry name" value="Cytochrome P450"/>
    <property type="match status" value="1"/>
</dbReference>
<dbReference type="FunFam" id="1.10.630.10:FF:000126">
    <property type="entry name" value="Predicted protein"/>
    <property type="match status" value="1"/>
</dbReference>
<evidence type="ECO:0000256" key="3">
    <source>
        <dbReference type="ARBA" id="ARBA00022617"/>
    </source>
</evidence>
<evidence type="ECO:0000256" key="2">
    <source>
        <dbReference type="ARBA" id="ARBA00010617"/>
    </source>
</evidence>
<keyword evidence="6 8" id="KW-0408">Iron</keyword>
<keyword evidence="5 9" id="KW-0560">Oxidoreductase</keyword>
<evidence type="ECO:0000256" key="8">
    <source>
        <dbReference type="PIRSR" id="PIRSR602401-1"/>
    </source>
</evidence>
<feature type="compositionally biased region" description="Low complexity" evidence="10">
    <location>
        <begin position="7"/>
        <end position="19"/>
    </location>
</feature>
<dbReference type="InterPro" id="IPR017972">
    <property type="entry name" value="Cyt_P450_CS"/>
</dbReference>
<dbReference type="PROSITE" id="PS00086">
    <property type="entry name" value="CYTOCHROME_P450"/>
    <property type="match status" value="1"/>
</dbReference>
<evidence type="ECO:0000256" key="11">
    <source>
        <dbReference type="SAM" id="Phobius"/>
    </source>
</evidence>
<reference evidence="12 13" key="1">
    <citation type="submission" date="2019-05" db="EMBL/GenBank/DDBJ databases">
        <title>Mikania micrantha, genome provides insights into the molecular mechanism of rapid growth.</title>
        <authorList>
            <person name="Liu B."/>
        </authorList>
    </citation>
    <scope>NUCLEOTIDE SEQUENCE [LARGE SCALE GENOMIC DNA]</scope>
    <source>
        <strain evidence="12">NLD-2019</strain>
        <tissue evidence="12">Leaf</tissue>
    </source>
</reference>
<gene>
    <name evidence="12" type="ORF">E3N88_31826</name>
</gene>
<evidence type="ECO:0000313" key="13">
    <source>
        <dbReference type="Proteomes" id="UP000326396"/>
    </source>
</evidence>
<evidence type="ECO:0000256" key="5">
    <source>
        <dbReference type="ARBA" id="ARBA00023002"/>
    </source>
</evidence>
<dbReference type="GO" id="GO:0016705">
    <property type="term" value="F:oxidoreductase activity, acting on paired donors, with incorporation or reduction of molecular oxygen"/>
    <property type="evidence" value="ECO:0007669"/>
    <property type="project" value="InterPro"/>
</dbReference>
<keyword evidence="13" id="KW-1185">Reference proteome</keyword>
<keyword evidence="11" id="KW-1133">Transmembrane helix</keyword>
<name>A0A5N6M7A3_9ASTR</name>
<organism evidence="12 13">
    <name type="scientific">Mikania micrantha</name>
    <name type="common">bitter vine</name>
    <dbReference type="NCBI Taxonomy" id="192012"/>
    <lineage>
        <taxon>Eukaryota</taxon>
        <taxon>Viridiplantae</taxon>
        <taxon>Streptophyta</taxon>
        <taxon>Embryophyta</taxon>
        <taxon>Tracheophyta</taxon>
        <taxon>Spermatophyta</taxon>
        <taxon>Magnoliopsida</taxon>
        <taxon>eudicotyledons</taxon>
        <taxon>Gunneridae</taxon>
        <taxon>Pentapetalae</taxon>
        <taxon>asterids</taxon>
        <taxon>campanulids</taxon>
        <taxon>Asterales</taxon>
        <taxon>Asteraceae</taxon>
        <taxon>Asteroideae</taxon>
        <taxon>Heliantheae alliance</taxon>
        <taxon>Eupatorieae</taxon>
        <taxon>Mikania</taxon>
    </lineage>
</organism>
<sequence>MPDSDPSEASSVASQVPVVPHTPSPPVPVTPPPPAAQSGSHGHSQPHAENASADRRQSSMKDELVVVGLAFVVMTLATSWYKRTTSTGTSTPPLPPGPKGLPVVGYFPFLGPNLHHEFAKMANHYGPIFKIYLGSKLHVVVNSAELAKVVTGEQDEIFANRDPHTAGLVTSYNANDVAWAPNNGNRRKLRKVLVYEVLSNVNLEASHSYRRYEVRKTIKDVYDSIGKPVDINEILFLTVMNILTSIVWGKGLAEGSKYGFSVEIRDVVSRIVEIAEGLNMSDFFPVLARFDLQGVKKKMEDQMKRFDQIFETTIKERTGSKSALIGEKDKQEGKKDLLQILLELKDQDTMPNSINMTQLKALIVDMFLGGVDATSAMVEWAMTEILRNTKVMTKVQDELAEVVGLNNIVEESHLPKLKYLDAVFKETFRLHPPLPFLLPRAPNRTCTVGGYTVPKGSTIFLNVWAIQRDPKYWDNPSEFNPERFLNYEGLEKWDYSGTNLKFFPFGSGRRRCPGISLGEKMMMHILASLMHSFEWRLPEGEEYDLSEKFGIAMKKKRPLIVIPSQRLIDDNMYL</sequence>
<dbReference type="EMBL" id="SZYD01000016">
    <property type="protein sequence ID" value="KAD3336307.1"/>
    <property type="molecule type" value="Genomic_DNA"/>
</dbReference>
<evidence type="ECO:0000256" key="6">
    <source>
        <dbReference type="ARBA" id="ARBA00023004"/>
    </source>
</evidence>
<dbReference type="Pfam" id="PF00067">
    <property type="entry name" value="p450"/>
    <property type="match status" value="1"/>
</dbReference>
<keyword evidence="11" id="KW-0472">Membrane</keyword>
<dbReference type="PANTHER" id="PTHR47951">
    <property type="entry name" value="OS08G0547900 PROTEIN"/>
    <property type="match status" value="1"/>
</dbReference>
<dbReference type="AlphaFoldDB" id="A0A5N6M7A3"/>